<dbReference type="PANTHER" id="PTHR21060:SF21">
    <property type="entry name" value="ACETATE KINASE"/>
    <property type="match status" value="1"/>
</dbReference>
<evidence type="ECO:0000256" key="4">
    <source>
        <dbReference type="ARBA" id="ARBA00022723"/>
    </source>
</evidence>
<dbReference type="Pfam" id="PF00871">
    <property type="entry name" value="Acetate_kinase"/>
    <property type="match status" value="1"/>
</dbReference>
<accession>A0A098G9K5</accession>
<comment type="pathway">
    <text evidence="9">Metabolic intermediate biosynthesis; acetyl-CoA biosynthesis; acetyl-CoA from acetate: step 1/2.</text>
</comment>
<comment type="catalytic activity">
    <reaction evidence="9">
        <text>acetate + ATP = acetyl phosphate + ADP</text>
        <dbReference type="Rhea" id="RHEA:11352"/>
        <dbReference type="ChEBI" id="CHEBI:22191"/>
        <dbReference type="ChEBI" id="CHEBI:30089"/>
        <dbReference type="ChEBI" id="CHEBI:30616"/>
        <dbReference type="ChEBI" id="CHEBI:456216"/>
        <dbReference type="EC" id="2.7.2.1"/>
    </reaction>
</comment>
<dbReference type="PROSITE" id="PS01075">
    <property type="entry name" value="ACETATE_KINASE_1"/>
    <property type="match status" value="1"/>
</dbReference>
<feature type="binding site" evidence="9">
    <location>
        <begin position="287"/>
        <end position="289"/>
    </location>
    <ligand>
        <name>ATP</name>
        <dbReference type="ChEBI" id="CHEBI:30616"/>
    </ligand>
</feature>
<gene>
    <name evidence="9 11" type="primary">ackA</name>
    <name evidence="11" type="ORF">LFA_pA0056</name>
</gene>
<keyword evidence="2 9" id="KW-0963">Cytoplasm</keyword>
<comment type="function">
    <text evidence="9">Catalyzes the formation of acetyl phosphate from acetate and ATP. Can also catalyze the reverse reaction.</text>
</comment>
<dbReference type="PRINTS" id="PR00471">
    <property type="entry name" value="ACETATEKNASE"/>
</dbReference>
<evidence type="ECO:0000256" key="5">
    <source>
        <dbReference type="ARBA" id="ARBA00022741"/>
    </source>
</evidence>
<feature type="active site" description="Proton donor/acceptor" evidence="9">
    <location>
        <position position="154"/>
    </location>
</feature>
<evidence type="ECO:0000256" key="3">
    <source>
        <dbReference type="ARBA" id="ARBA00022679"/>
    </source>
</evidence>
<dbReference type="EC" id="2.7.2.1" evidence="9"/>
<comment type="subunit">
    <text evidence="9">Homodimer.</text>
</comment>
<feature type="binding site" evidence="9">
    <location>
        <begin position="332"/>
        <end position="336"/>
    </location>
    <ligand>
        <name>ATP</name>
        <dbReference type="ChEBI" id="CHEBI:30616"/>
    </ligand>
</feature>
<dbReference type="GO" id="GO:0005829">
    <property type="term" value="C:cytosol"/>
    <property type="evidence" value="ECO:0007669"/>
    <property type="project" value="TreeGrafter"/>
</dbReference>
<dbReference type="InterPro" id="IPR043129">
    <property type="entry name" value="ATPase_NBD"/>
</dbReference>
<dbReference type="PIRSF" id="PIRSF000722">
    <property type="entry name" value="Acetate_prop_kin"/>
    <property type="match status" value="1"/>
</dbReference>
<evidence type="ECO:0000256" key="2">
    <source>
        <dbReference type="ARBA" id="ARBA00022490"/>
    </source>
</evidence>
<reference evidence="12" key="1">
    <citation type="submission" date="2014-09" db="EMBL/GenBank/DDBJ databases">
        <authorList>
            <person name="Gomez-Valero L."/>
        </authorList>
    </citation>
    <scope>NUCLEOTIDE SEQUENCE [LARGE SCALE GENOMIC DNA]</scope>
    <source>
        <strain evidence="12">ATCC700992</strain>
        <plasmid evidence="12">LLAP10_pA</plasmid>
    </source>
</reference>
<dbReference type="GO" id="GO:0006083">
    <property type="term" value="P:acetate metabolic process"/>
    <property type="evidence" value="ECO:0007669"/>
    <property type="project" value="TreeGrafter"/>
</dbReference>
<feature type="binding site" evidence="9">
    <location>
        <position position="363"/>
    </location>
    <ligand>
        <name>Mg(2+)</name>
        <dbReference type="ChEBI" id="CHEBI:18420"/>
    </ligand>
</feature>
<feature type="binding site" evidence="9">
    <location>
        <position position="20"/>
    </location>
    <ligand>
        <name>ATP</name>
        <dbReference type="ChEBI" id="CHEBI:30616"/>
    </ligand>
</feature>
<name>A0A098G9K5_9GAMM</name>
<dbReference type="EMBL" id="LN614828">
    <property type="protein sequence ID" value="CEG59164.1"/>
    <property type="molecule type" value="Genomic_DNA"/>
</dbReference>
<dbReference type="UniPathway" id="UPA00340">
    <property type="reaction ID" value="UER00458"/>
</dbReference>
<keyword evidence="5 9" id="KW-0547">Nucleotide-binding</keyword>
<protein>
    <recommendedName>
        <fullName evidence="9">Acetate kinase</fullName>
        <ecNumber evidence="9">2.7.2.1</ecNumber>
    </recommendedName>
    <alternativeName>
        <fullName evidence="9">Acetokinase</fullName>
    </alternativeName>
</protein>
<keyword evidence="12" id="KW-1185">Reference proteome</keyword>
<evidence type="ECO:0000256" key="8">
    <source>
        <dbReference type="ARBA" id="ARBA00022842"/>
    </source>
</evidence>
<dbReference type="InterPro" id="IPR023865">
    <property type="entry name" value="Aliphatic_acid_kinase_CS"/>
</dbReference>
<evidence type="ECO:0000313" key="11">
    <source>
        <dbReference type="EMBL" id="CEG59164.1"/>
    </source>
</evidence>
<evidence type="ECO:0000256" key="1">
    <source>
        <dbReference type="ARBA" id="ARBA00008748"/>
    </source>
</evidence>
<dbReference type="GO" id="GO:0006085">
    <property type="term" value="P:acetyl-CoA biosynthetic process"/>
    <property type="evidence" value="ECO:0007669"/>
    <property type="project" value="UniProtKB-UniRule"/>
</dbReference>
<evidence type="ECO:0000256" key="9">
    <source>
        <dbReference type="HAMAP-Rule" id="MF_00020"/>
    </source>
</evidence>
<dbReference type="PROSITE" id="PS01076">
    <property type="entry name" value="ACETATE_KINASE_2"/>
    <property type="match status" value="1"/>
</dbReference>
<keyword evidence="8 9" id="KW-0460">Magnesium</keyword>
<dbReference type="GO" id="GO:0005524">
    <property type="term" value="F:ATP binding"/>
    <property type="evidence" value="ECO:0007669"/>
    <property type="project" value="UniProtKB-KW"/>
</dbReference>
<feature type="binding site" evidence="9">
    <location>
        <position position="13"/>
    </location>
    <ligand>
        <name>Mg(2+)</name>
        <dbReference type="ChEBI" id="CHEBI:18420"/>
    </ligand>
</feature>
<comment type="cofactor">
    <cofactor evidence="9">
        <name>Mg(2+)</name>
        <dbReference type="ChEBI" id="CHEBI:18420"/>
    </cofactor>
    <cofactor evidence="9">
        <name>Mn(2+)</name>
        <dbReference type="ChEBI" id="CHEBI:29035"/>
    </cofactor>
    <text evidence="9">Mg(2+). Can also accept Mn(2+).</text>
</comment>
<dbReference type="Gene3D" id="3.30.420.40">
    <property type="match status" value="2"/>
</dbReference>
<evidence type="ECO:0000256" key="7">
    <source>
        <dbReference type="ARBA" id="ARBA00022840"/>
    </source>
</evidence>
<evidence type="ECO:0000313" key="12">
    <source>
        <dbReference type="Proteomes" id="UP000032430"/>
    </source>
</evidence>
<dbReference type="HAMAP" id="MF_00020">
    <property type="entry name" value="Acetate_kinase"/>
    <property type="match status" value="1"/>
</dbReference>
<feature type="site" description="Transition state stabilizer" evidence="9">
    <location>
        <position position="245"/>
    </location>
</feature>
<evidence type="ECO:0000256" key="6">
    <source>
        <dbReference type="ARBA" id="ARBA00022777"/>
    </source>
</evidence>
<dbReference type="HOGENOM" id="CLU_020352_0_0_6"/>
<dbReference type="SUPFAM" id="SSF53067">
    <property type="entry name" value="Actin-like ATPase domain"/>
    <property type="match status" value="2"/>
</dbReference>
<feature type="site" description="Transition state stabilizer" evidence="9">
    <location>
        <position position="185"/>
    </location>
</feature>
<dbReference type="Proteomes" id="UP000032430">
    <property type="component" value="Plasmid II"/>
</dbReference>
<dbReference type="OrthoDB" id="9802453at2"/>
<keyword evidence="4 9" id="KW-0479">Metal-binding</keyword>
<dbReference type="RefSeq" id="WP_045097774.1">
    <property type="nucleotide sequence ID" value="NZ_LN614828.1"/>
</dbReference>
<sequence length="382" mass="42617">MTRKSKECILVINAGSSSVKFQVFAREPALPLLAQGKVYDFESKPLFTVTHETRHTQNHVDNTVLPADTTPESALRFILHWMEAQNQSWQVSTVAHRVVHGGTYFTSSARITPDVMIQLEALCPLAPLHQPHNLAAIKMISELRPEVMQIACFDSAFHAHHEPLFTEYALPQILRDQGIRRYGFHGLSYEWIAYTLQQNEPKLASGRIIAAHLGNGASLCAMHHGISVDTTMGMTALDGLPMGTRCGSLDPGAVIYMMRELHLSPEEIESILYHESGLLGLSHWTQDVRLLQHSVEPEARFALDYFCMRTAQWMGMMAVALGGVDGVVFTGGIGENSAFVRNTILHHLAFLKPFEMHIIPANEERIMAMHTLSLLESSKENN</sequence>
<dbReference type="GO" id="GO:0000287">
    <property type="term" value="F:magnesium ion binding"/>
    <property type="evidence" value="ECO:0007669"/>
    <property type="project" value="UniProtKB-UniRule"/>
</dbReference>
<keyword evidence="7 9" id="KW-0067">ATP-binding</keyword>
<keyword evidence="11" id="KW-0614">Plasmid</keyword>
<dbReference type="PANTHER" id="PTHR21060">
    <property type="entry name" value="ACETATE KINASE"/>
    <property type="match status" value="1"/>
</dbReference>
<organism evidence="11 12">
    <name type="scientific">Legionella fallonii LLAP-10</name>
    <dbReference type="NCBI Taxonomy" id="1212491"/>
    <lineage>
        <taxon>Bacteria</taxon>
        <taxon>Pseudomonadati</taxon>
        <taxon>Pseudomonadota</taxon>
        <taxon>Gammaproteobacteria</taxon>
        <taxon>Legionellales</taxon>
        <taxon>Legionellaceae</taxon>
        <taxon>Legionella</taxon>
    </lineage>
</organism>
<keyword evidence="6 9" id="KW-0418">Kinase</keyword>
<proteinExistence type="inferred from homology"/>
<keyword evidence="3 9" id="KW-0808">Transferase</keyword>
<dbReference type="InterPro" id="IPR004372">
    <property type="entry name" value="Ac/propionate_kinase"/>
</dbReference>
<feature type="binding site" evidence="9">
    <location>
        <position position="97"/>
    </location>
    <ligand>
        <name>substrate</name>
    </ligand>
</feature>
<dbReference type="InterPro" id="IPR000890">
    <property type="entry name" value="Aliphatic_acid_kin_short-chain"/>
</dbReference>
<dbReference type="NCBIfam" id="TIGR00016">
    <property type="entry name" value="ackA"/>
    <property type="match status" value="1"/>
</dbReference>
<comment type="similarity">
    <text evidence="1 9 10">Belongs to the acetokinase family.</text>
</comment>
<geneLocation type="plasmid" evidence="12">
    <name>LLAP10_pA</name>
</geneLocation>
<dbReference type="KEGG" id="lfa:LFA_pA0056"/>
<dbReference type="AlphaFoldDB" id="A0A098G9K5"/>
<comment type="subcellular location">
    <subcellularLocation>
        <location evidence="9">Cytoplasm</location>
    </subcellularLocation>
</comment>
<evidence type="ECO:0000256" key="10">
    <source>
        <dbReference type="RuleBase" id="RU003835"/>
    </source>
</evidence>
<feature type="binding site" evidence="9">
    <location>
        <begin position="212"/>
        <end position="216"/>
    </location>
    <ligand>
        <name>ATP</name>
        <dbReference type="ChEBI" id="CHEBI:30616"/>
    </ligand>
</feature>
<dbReference type="GO" id="GO:0008776">
    <property type="term" value="F:acetate kinase activity"/>
    <property type="evidence" value="ECO:0007669"/>
    <property type="project" value="UniProtKB-UniRule"/>
</dbReference>